<evidence type="ECO:0000313" key="11">
    <source>
        <dbReference type="Proteomes" id="UP000434052"/>
    </source>
</evidence>
<evidence type="ECO:0000256" key="3">
    <source>
        <dbReference type="ARBA" id="ARBA00029447"/>
    </source>
</evidence>
<dbReference type="Gene3D" id="3.30.450.20">
    <property type="entry name" value="PAS domain"/>
    <property type="match status" value="1"/>
</dbReference>
<dbReference type="SMART" id="SM00304">
    <property type="entry name" value="HAMP"/>
    <property type="match status" value="1"/>
</dbReference>
<dbReference type="InterPro" id="IPR013767">
    <property type="entry name" value="PAS_fold"/>
</dbReference>
<dbReference type="Pfam" id="PF07238">
    <property type="entry name" value="PilZ"/>
    <property type="match status" value="1"/>
</dbReference>
<dbReference type="PANTHER" id="PTHR32089:SF112">
    <property type="entry name" value="LYSOZYME-LIKE PROTEIN-RELATED"/>
    <property type="match status" value="1"/>
</dbReference>
<dbReference type="CDD" id="cd00130">
    <property type="entry name" value="PAS"/>
    <property type="match status" value="1"/>
</dbReference>
<dbReference type="EMBL" id="QMIF01000009">
    <property type="protein sequence ID" value="TVM32794.1"/>
    <property type="molecule type" value="Genomic_DNA"/>
</dbReference>
<dbReference type="EMBL" id="CP039543">
    <property type="protein sequence ID" value="QJT09300.1"/>
    <property type="molecule type" value="Genomic_DNA"/>
</dbReference>
<dbReference type="Gene3D" id="3.30.450.290">
    <property type="match status" value="1"/>
</dbReference>
<dbReference type="InterPro" id="IPR000014">
    <property type="entry name" value="PAS"/>
</dbReference>
<feature type="domain" description="HAMP" evidence="8">
    <location>
        <begin position="213"/>
        <end position="265"/>
    </location>
</feature>
<dbReference type="GO" id="GO:0006355">
    <property type="term" value="P:regulation of DNA-templated transcription"/>
    <property type="evidence" value="ECO:0007669"/>
    <property type="project" value="InterPro"/>
</dbReference>
<keyword evidence="5" id="KW-0812">Transmembrane</keyword>
<dbReference type="AlphaFoldDB" id="A0A6P1ZE19"/>
<evidence type="ECO:0000259" key="8">
    <source>
        <dbReference type="PROSITE" id="PS50885"/>
    </source>
</evidence>
<name>A0A6P1ZE19_9BACT</name>
<keyword evidence="2 4" id="KW-0807">Transducer</keyword>
<evidence type="ECO:0000256" key="5">
    <source>
        <dbReference type="SAM" id="Phobius"/>
    </source>
</evidence>
<feature type="domain" description="PAC" evidence="7">
    <location>
        <begin position="334"/>
        <end position="386"/>
    </location>
</feature>
<organism evidence="10 11">
    <name type="scientific">Oceanidesulfovibrio marinus</name>
    <dbReference type="NCBI Taxonomy" id="370038"/>
    <lineage>
        <taxon>Bacteria</taxon>
        <taxon>Pseudomonadati</taxon>
        <taxon>Thermodesulfobacteriota</taxon>
        <taxon>Desulfovibrionia</taxon>
        <taxon>Desulfovibrionales</taxon>
        <taxon>Desulfovibrionaceae</taxon>
        <taxon>Oceanidesulfovibrio</taxon>
    </lineage>
</organism>
<sequence>MLSLKKSLGAKVLLLVCLVSLAAFGGLFFANSYWQRTSNLEIIRRGAEKTASLIFEAISEPMSVGNNAATTKQFERIHKKFADVRAYLTDFNGNITYSTEDKTLRKDVNAVVESDALNAILKESLQDSDEVYTHGRVMPLGDTPYFLEVSRIRNEKACHHCHGPNRKSLGAMVVMQDISPAMAAMHGQQIKSGAISLAGLAALVVLLYFLLRIGVMDRVRGLMTTAGRVEKGDLDISFDSRGSDELAQLGHHLESMVVAIKDQLEYNKGVLQGIIVPLYVADGNGVITFCNKPLANILGTGSCEQFEGRKAGEYFRDPEGGDVTEQSLTECGVRSGFIRFKKDDGTVTPLRYELSPLCDAEGRVTGAIGVMMDLTQEEADKEKIRQHGENLQQVAEQVMDVAHSLADAARELSMQMDELTGSVDSTARQTDDLAASMEQMNATVFHVANNAGEVASASEQARDVAHQGGKEVESTLQTTREVAQRAERLAGALATLDTRAENIGAVVAVINEIADQTNLLALNAAIEAARAGEAGKGFAVVADEVRKLAERTMQATKEVEGVVVEIQQGTRDAVQEMGATKDMVEESSTRAENAGNVLEKILEQAGSIAEKVQSIAGASQQQSSASESINESVSRINNLSQEGARRIEEANDAITRVSEMAGNLASLVELFREDRRSHSRLDVSGAGITHTVGVRVDGSTVEMKLINISAGGARLEATQSTRTLMDQEAVAFLPRMPKGSGVPETVPAQVRWAGGRLVGIQFNTPWSLGPSELERLVHSLKRR</sequence>
<dbReference type="InterPro" id="IPR009875">
    <property type="entry name" value="PilZ_domain"/>
</dbReference>
<evidence type="ECO:0000259" key="6">
    <source>
        <dbReference type="PROSITE" id="PS50111"/>
    </source>
</evidence>
<protein>
    <submittedName>
        <fullName evidence="10">Chemotaxis protein</fullName>
    </submittedName>
    <submittedName>
        <fullName evidence="9">PAS domain-containing protein</fullName>
    </submittedName>
</protein>
<dbReference type="NCBIfam" id="TIGR00229">
    <property type="entry name" value="sensory_box"/>
    <property type="match status" value="1"/>
</dbReference>
<dbReference type="InterPro" id="IPR035965">
    <property type="entry name" value="PAS-like_dom_sf"/>
</dbReference>
<dbReference type="PROSITE" id="PS50111">
    <property type="entry name" value="CHEMOTAXIS_TRANSDUC_2"/>
    <property type="match status" value="1"/>
</dbReference>
<feature type="domain" description="Methyl-accepting transducer" evidence="6">
    <location>
        <begin position="401"/>
        <end position="637"/>
    </location>
</feature>
<dbReference type="SUPFAM" id="SSF141371">
    <property type="entry name" value="PilZ domain-like"/>
    <property type="match status" value="1"/>
</dbReference>
<comment type="subcellular location">
    <subcellularLocation>
        <location evidence="1">Membrane</location>
    </subcellularLocation>
</comment>
<evidence type="ECO:0000313" key="9">
    <source>
        <dbReference type="EMBL" id="QJT09300.1"/>
    </source>
</evidence>
<comment type="similarity">
    <text evidence="3">Belongs to the methyl-accepting chemotaxis (MCP) protein family.</text>
</comment>
<feature type="transmembrane region" description="Helical" evidence="5">
    <location>
        <begin position="12"/>
        <end position="34"/>
    </location>
</feature>
<dbReference type="Pfam" id="PF00015">
    <property type="entry name" value="MCPsignal"/>
    <property type="match status" value="1"/>
</dbReference>
<evidence type="ECO:0000313" key="12">
    <source>
        <dbReference type="Proteomes" id="UP000503251"/>
    </source>
</evidence>
<evidence type="ECO:0000313" key="10">
    <source>
        <dbReference type="EMBL" id="TVM32794.1"/>
    </source>
</evidence>
<dbReference type="OrthoDB" id="9816383at2"/>
<keyword evidence="5" id="KW-0472">Membrane</keyword>
<reference evidence="10 11" key="1">
    <citation type="submission" date="2018-06" db="EMBL/GenBank/DDBJ databases">
        <title>Complete genome of Desulfovibrio marinus P48SEP.</title>
        <authorList>
            <person name="Crispim J.S."/>
            <person name="Vidigal P.M.P."/>
            <person name="Silva L.C.F."/>
            <person name="Araujo L.C."/>
            <person name="Laguardia C.N."/>
            <person name="Dias R.S."/>
            <person name="Sousa M.P."/>
            <person name="Paula S.O."/>
            <person name="Silva C."/>
        </authorList>
    </citation>
    <scope>NUCLEOTIDE SEQUENCE [LARGE SCALE GENOMIC DNA]</scope>
    <source>
        <strain evidence="10 11">P48SEP</strain>
    </source>
</reference>
<dbReference type="PANTHER" id="PTHR32089">
    <property type="entry name" value="METHYL-ACCEPTING CHEMOTAXIS PROTEIN MCPB"/>
    <property type="match status" value="1"/>
</dbReference>
<dbReference type="Pfam" id="PF00672">
    <property type="entry name" value="HAMP"/>
    <property type="match status" value="1"/>
</dbReference>
<dbReference type="GO" id="GO:0016020">
    <property type="term" value="C:membrane"/>
    <property type="evidence" value="ECO:0007669"/>
    <property type="project" value="UniProtKB-SubCell"/>
</dbReference>
<reference evidence="9 12" key="2">
    <citation type="submission" date="2019-04" db="EMBL/GenBank/DDBJ databases">
        <title>Isolation and culture of sulfate reducing bacteria from the cold seep of the South China Sea.</title>
        <authorList>
            <person name="Sun C."/>
            <person name="Liu R."/>
        </authorList>
    </citation>
    <scope>NUCLEOTIDE SEQUENCE [LARGE SCALE GENOMIC DNA]</scope>
    <source>
        <strain evidence="9 12">CS1</strain>
    </source>
</reference>
<dbReference type="Proteomes" id="UP000503251">
    <property type="component" value="Chromosome"/>
</dbReference>
<dbReference type="SUPFAM" id="SSF58104">
    <property type="entry name" value="Methyl-accepting chemotaxis protein (MCP) signaling domain"/>
    <property type="match status" value="1"/>
</dbReference>
<dbReference type="GO" id="GO:0006935">
    <property type="term" value="P:chemotaxis"/>
    <property type="evidence" value="ECO:0007669"/>
    <property type="project" value="UniProtKB-ARBA"/>
</dbReference>
<dbReference type="InterPro" id="IPR001610">
    <property type="entry name" value="PAC"/>
</dbReference>
<keyword evidence="5" id="KW-1133">Transmembrane helix</keyword>
<dbReference type="Gene3D" id="2.40.10.220">
    <property type="entry name" value="predicted glycosyltransferase like domains"/>
    <property type="match status" value="1"/>
</dbReference>
<dbReference type="GO" id="GO:0035438">
    <property type="term" value="F:cyclic-di-GMP binding"/>
    <property type="evidence" value="ECO:0007669"/>
    <property type="project" value="InterPro"/>
</dbReference>
<dbReference type="PROSITE" id="PS50113">
    <property type="entry name" value="PAC"/>
    <property type="match status" value="1"/>
</dbReference>
<dbReference type="CDD" id="cd06225">
    <property type="entry name" value="HAMP"/>
    <property type="match status" value="1"/>
</dbReference>
<dbReference type="SMART" id="SM00283">
    <property type="entry name" value="MA"/>
    <property type="match status" value="1"/>
</dbReference>
<dbReference type="Pfam" id="PF00989">
    <property type="entry name" value="PAS"/>
    <property type="match status" value="1"/>
</dbReference>
<dbReference type="GO" id="GO:0007165">
    <property type="term" value="P:signal transduction"/>
    <property type="evidence" value="ECO:0007669"/>
    <property type="project" value="UniProtKB-KW"/>
</dbReference>
<dbReference type="CDD" id="cd11386">
    <property type="entry name" value="MCP_signal"/>
    <property type="match status" value="1"/>
</dbReference>
<proteinExistence type="inferred from homology"/>
<keyword evidence="12" id="KW-1185">Reference proteome</keyword>
<dbReference type="InterPro" id="IPR003660">
    <property type="entry name" value="HAMP_dom"/>
</dbReference>
<dbReference type="InterPro" id="IPR000700">
    <property type="entry name" value="PAS-assoc_C"/>
</dbReference>
<dbReference type="SMART" id="SM00086">
    <property type="entry name" value="PAC"/>
    <property type="match status" value="1"/>
</dbReference>
<dbReference type="SUPFAM" id="SSF55785">
    <property type="entry name" value="PYP-like sensor domain (PAS domain)"/>
    <property type="match status" value="1"/>
</dbReference>
<gene>
    <name evidence="10" type="ORF">DQK91_13875</name>
    <name evidence="9" type="ORF">E8L03_10260</name>
</gene>
<dbReference type="PROSITE" id="PS50885">
    <property type="entry name" value="HAMP"/>
    <property type="match status" value="1"/>
</dbReference>
<dbReference type="Gene3D" id="6.10.340.10">
    <property type="match status" value="1"/>
</dbReference>
<dbReference type="FunFam" id="1.10.287.950:FF:000001">
    <property type="entry name" value="Methyl-accepting chemotaxis sensory transducer"/>
    <property type="match status" value="1"/>
</dbReference>
<evidence type="ECO:0000256" key="4">
    <source>
        <dbReference type="PROSITE-ProRule" id="PRU00284"/>
    </source>
</evidence>
<dbReference type="RefSeq" id="WP_144305977.1">
    <property type="nucleotide sequence ID" value="NZ_CP039543.1"/>
</dbReference>
<accession>A0A6P1ZE19</accession>
<evidence type="ECO:0000256" key="1">
    <source>
        <dbReference type="ARBA" id="ARBA00004370"/>
    </source>
</evidence>
<feature type="transmembrane region" description="Helical" evidence="5">
    <location>
        <begin position="193"/>
        <end position="211"/>
    </location>
</feature>
<dbReference type="InterPro" id="IPR004089">
    <property type="entry name" value="MCPsignal_dom"/>
</dbReference>
<evidence type="ECO:0000259" key="7">
    <source>
        <dbReference type="PROSITE" id="PS50113"/>
    </source>
</evidence>
<evidence type="ECO:0000256" key="2">
    <source>
        <dbReference type="ARBA" id="ARBA00023224"/>
    </source>
</evidence>
<dbReference type="SMART" id="SM00091">
    <property type="entry name" value="PAS"/>
    <property type="match status" value="1"/>
</dbReference>
<dbReference type="Gene3D" id="1.10.287.950">
    <property type="entry name" value="Methyl-accepting chemotaxis protein"/>
    <property type="match status" value="1"/>
</dbReference>
<dbReference type="Proteomes" id="UP000434052">
    <property type="component" value="Unassembled WGS sequence"/>
</dbReference>